<name>A0ABP8PVK3_9GAMM</name>
<dbReference type="Proteomes" id="UP001501321">
    <property type="component" value="Unassembled WGS sequence"/>
</dbReference>
<organism evidence="3 4">
    <name type="scientific">Pseudaeromonas paramecii</name>
    <dbReference type="NCBI Taxonomy" id="2138166"/>
    <lineage>
        <taxon>Bacteria</taxon>
        <taxon>Pseudomonadati</taxon>
        <taxon>Pseudomonadota</taxon>
        <taxon>Gammaproteobacteria</taxon>
        <taxon>Aeromonadales</taxon>
        <taxon>Aeromonadaceae</taxon>
        <taxon>Pseudaeromonas</taxon>
    </lineage>
</organism>
<proteinExistence type="predicted"/>
<dbReference type="RefSeq" id="WP_345008913.1">
    <property type="nucleotide sequence ID" value="NZ_BAABFC010000001.1"/>
</dbReference>
<feature type="signal peptide" evidence="1">
    <location>
        <begin position="1"/>
        <end position="18"/>
    </location>
</feature>
<feature type="chain" id="PRO_5046187216" evidence="1">
    <location>
        <begin position="19"/>
        <end position="254"/>
    </location>
</feature>
<sequence>MKQIILVLACLVSCAARALPPLDYLTEDAYPYNYPQANGEPGGLAVSLLHLTWQALGQRPTPIRLVPWPRGYYLLTQKPDVVLFSTTRTPNREPLFQWVCPIATLRVVLVGRREDGGRLASLDEARTARIGAQRSDVGEQMLLNHSFDDRLLMPANSYQQLARQLQSGRVRYIAGTDTILAKAFADLGAEPGAFVIKWVIDELPLCYAFNANQDPAVVAEFARGFAQVLASPAYDQLRRTFEADQLRYPALLFP</sequence>
<dbReference type="InterPro" id="IPR001638">
    <property type="entry name" value="Solute-binding_3/MltF_N"/>
</dbReference>
<gene>
    <name evidence="3" type="ORF">GCM10023095_00690</name>
</gene>
<evidence type="ECO:0000259" key="2">
    <source>
        <dbReference type="Pfam" id="PF00497"/>
    </source>
</evidence>
<dbReference type="Gene3D" id="3.40.190.10">
    <property type="entry name" value="Periplasmic binding protein-like II"/>
    <property type="match status" value="2"/>
</dbReference>
<dbReference type="EMBL" id="BAABFC010000001">
    <property type="protein sequence ID" value="GAA4492350.1"/>
    <property type="molecule type" value="Genomic_DNA"/>
</dbReference>
<reference evidence="4" key="1">
    <citation type="journal article" date="2019" name="Int. J. Syst. Evol. Microbiol.">
        <title>The Global Catalogue of Microorganisms (GCM) 10K type strain sequencing project: providing services to taxonomists for standard genome sequencing and annotation.</title>
        <authorList>
            <consortium name="The Broad Institute Genomics Platform"/>
            <consortium name="The Broad Institute Genome Sequencing Center for Infectious Disease"/>
            <person name="Wu L."/>
            <person name="Ma J."/>
        </authorList>
    </citation>
    <scope>NUCLEOTIDE SEQUENCE [LARGE SCALE GENOMIC DNA]</scope>
    <source>
        <strain evidence="4">JCM 32226</strain>
    </source>
</reference>
<evidence type="ECO:0000256" key="1">
    <source>
        <dbReference type="SAM" id="SignalP"/>
    </source>
</evidence>
<dbReference type="SUPFAM" id="SSF53850">
    <property type="entry name" value="Periplasmic binding protein-like II"/>
    <property type="match status" value="1"/>
</dbReference>
<evidence type="ECO:0000313" key="4">
    <source>
        <dbReference type="Proteomes" id="UP001501321"/>
    </source>
</evidence>
<comment type="caution">
    <text evidence="3">The sequence shown here is derived from an EMBL/GenBank/DDBJ whole genome shotgun (WGS) entry which is preliminary data.</text>
</comment>
<dbReference type="PANTHER" id="PTHR38834">
    <property type="entry name" value="PERIPLASMIC SUBSTRATE BINDING PROTEIN FAMILY 3"/>
    <property type="match status" value="1"/>
</dbReference>
<keyword evidence="4" id="KW-1185">Reference proteome</keyword>
<dbReference type="PANTHER" id="PTHR38834:SF3">
    <property type="entry name" value="SOLUTE-BINDING PROTEIN FAMILY 3_N-TERMINAL DOMAIN-CONTAINING PROTEIN"/>
    <property type="match status" value="1"/>
</dbReference>
<keyword evidence="1" id="KW-0732">Signal</keyword>
<accession>A0ABP8PVK3</accession>
<evidence type="ECO:0000313" key="3">
    <source>
        <dbReference type="EMBL" id="GAA4492350.1"/>
    </source>
</evidence>
<protein>
    <submittedName>
        <fullName evidence="3">Transporter substrate-binding domain-containing protein</fullName>
    </submittedName>
</protein>
<feature type="domain" description="Solute-binding protein family 3/N-terminal" evidence="2">
    <location>
        <begin position="27"/>
        <end position="240"/>
    </location>
</feature>
<dbReference type="Pfam" id="PF00497">
    <property type="entry name" value="SBP_bac_3"/>
    <property type="match status" value="1"/>
</dbReference>